<comment type="caution">
    <text evidence="1">The sequence shown here is derived from an EMBL/GenBank/DDBJ whole genome shotgun (WGS) entry which is preliminary data.</text>
</comment>
<sequence length="78" mass="8502">CLATISTVYWRSNEESVQGERHKGYARTREITTLEGSSRADRVQAAGRPGAAPPAVRPPILLAFCLLSVFAWTDLSPT</sequence>
<protein>
    <submittedName>
        <fullName evidence="1">Uncharacterized protein</fullName>
    </submittedName>
</protein>
<dbReference type="OrthoDB" id="10015491at2759"/>
<gene>
    <name evidence="1" type="ORF">EVAR_26941_1</name>
</gene>
<evidence type="ECO:0000313" key="2">
    <source>
        <dbReference type="Proteomes" id="UP000299102"/>
    </source>
</evidence>
<name>A0A4C1VN11_EUMVA</name>
<accession>A0A4C1VN11</accession>
<proteinExistence type="predicted"/>
<reference evidence="1 2" key="1">
    <citation type="journal article" date="2019" name="Commun. Biol.">
        <title>The bagworm genome reveals a unique fibroin gene that provides high tensile strength.</title>
        <authorList>
            <person name="Kono N."/>
            <person name="Nakamura H."/>
            <person name="Ohtoshi R."/>
            <person name="Tomita M."/>
            <person name="Numata K."/>
            <person name="Arakawa K."/>
        </authorList>
    </citation>
    <scope>NUCLEOTIDE SEQUENCE [LARGE SCALE GENOMIC DNA]</scope>
</reference>
<feature type="non-terminal residue" evidence="1">
    <location>
        <position position="1"/>
    </location>
</feature>
<evidence type="ECO:0000313" key="1">
    <source>
        <dbReference type="EMBL" id="GBP39155.1"/>
    </source>
</evidence>
<dbReference type="EMBL" id="BGZK01000361">
    <property type="protein sequence ID" value="GBP39155.1"/>
    <property type="molecule type" value="Genomic_DNA"/>
</dbReference>
<organism evidence="1 2">
    <name type="scientific">Eumeta variegata</name>
    <name type="common">Bagworm moth</name>
    <name type="synonym">Eumeta japonica</name>
    <dbReference type="NCBI Taxonomy" id="151549"/>
    <lineage>
        <taxon>Eukaryota</taxon>
        <taxon>Metazoa</taxon>
        <taxon>Ecdysozoa</taxon>
        <taxon>Arthropoda</taxon>
        <taxon>Hexapoda</taxon>
        <taxon>Insecta</taxon>
        <taxon>Pterygota</taxon>
        <taxon>Neoptera</taxon>
        <taxon>Endopterygota</taxon>
        <taxon>Lepidoptera</taxon>
        <taxon>Glossata</taxon>
        <taxon>Ditrysia</taxon>
        <taxon>Tineoidea</taxon>
        <taxon>Psychidae</taxon>
        <taxon>Oiketicinae</taxon>
        <taxon>Eumeta</taxon>
    </lineage>
</organism>
<dbReference type="Proteomes" id="UP000299102">
    <property type="component" value="Unassembled WGS sequence"/>
</dbReference>
<keyword evidence="2" id="KW-1185">Reference proteome</keyword>
<dbReference type="AlphaFoldDB" id="A0A4C1VN11"/>